<dbReference type="InterPro" id="IPR000210">
    <property type="entry name" value="BTB/POZ_dom"/>
</dbReference>
<dbReference type="InterPro" id="IPR027356">
    <property type="entry name" value="NPH3_dom"/>
</dbReference>
<dbReference type="PROSITE" id="PS51649">
    <property type="entry name" value="NPH3"/>
    <property type="match status" value="1"/>
</dbReference>
<dbReference type="PROSITE" id="PS50097">
    <property type="entry name" value="BTB"/>
    <property type="match status" value="1"/>
</dbReference>
<evidence type="ECO:0000256" key="2">
    <source>
        <dbReference type="ARBA" id="ARBA00022786"/>
    </source>
</evidence>
<evidence type="ECO:0000313" key="6">
    <source>
        <dbReference type="EMBL" id="KAK1269332.1"/>
    </source>
</evidence>
<dbReference type="AlphaFoldDB" id="A0AAV9AZX8"/>
<organism evidence="6 7">
    <name type="scientific">Acorus gramineus</name>
    <name type="common">Dwarf sweet flag</name>
    <dbReference type="NCBI Taxonomy" id="55184"/>
    <lineage>
        <taxon>Eukaryota</taxon>
        <taxon>Viridiplantae</taxon>
        <taxon>Streptophyta</taxon>
        <taxon>Embryophyta</taxon>
        <taxon>Tracheophyta</taxon>
        <taxon>Spermatophyta</taxon>
        <taxon>Magnoliopsida</taxon>
        <taxon>Liliopsida</taxon>
        <taxon>Acoraceae</taxon>
        <taxon>Acorus</taxon>
    </lineage>
</organism>
<dbReference type="InterPro" id="IPR011333">
    <property type="entry name" value="SKP1/BTB/POZ_sf"/>
</dbReference>
<accession>A0AAV9AZX8</accession>
<comment type="similarity">
    <text evidence="3">Belongs to the NPH3 family.</text>
</comment>
<dbReference type="Gene3D" id="3.30.710.10">
    <property type="entry name" value="Potassium Channel Kv1.1, Chain A"/>
    <property type="match status" value="1"/>
</dbReference>
<evidence type="ECO:0000259" key="5">
    <source>
        <dbReference type="PROSITE" id="PS51649"/>
    </source>
</evidence>
<comment type="caution">
    <text evidence="6">The sequence shown here is derived from an EMBL/GenBank/DDBJ whole genome shotgun (WGS) entry which is preliminary data.</text>
</comment>
<feature type="domain" description="BTB" evidence="4">
    <location>
        <begin position="44"/>
        <end position="100"/>
    </location>
</feature>
<evidence type="ECO:0000313" key="7">
    <source>
        <dbReference type="Proteomes" id="UP001179952"/>
    </source>
</evidence>
<comment type="pathway">
    <text evidence="1">Protein modification; protein ubiquitination.</text>
</comment>
<keyword evidence="7" id="KW-1185">Reference proteome</keyword>
<dbReference type="Proteomes" id="UP001179952">
    <property type="component" value="Unassembled WGS sequence"/>
</dbReference>
<keyword evidence="2" id="KW-0833">Ubl conjugation pathway</keyword>
<sequence>MDSVMDSASPREPSLVSSPYSSPTFTILLKKTIHAWSQETNLNTSVRVRIDGKTYNLHKSPLVSKCGYFNKAFARSPEIELPESFPGGSQAFELIALFIYGHHRLPFDPLNVVALRCGAEFLEMGENYFSGNLCGRLDLYINQVILQSWDDTLIVLQSCQSLLPWSEDLLITSRCVESLAFMACMEILDPERRPDRPALTLQAFAGRAWDCKAVKECARTDLWIRDLIALPFAFFKRIIGSLRRQGMKEKYVSPIVVFYANKWVLSKKTHRFWEVASGGGGGDGGEEAKEKACLILRGVVDLLRAEEKGCGVVPVAFYFALLARAVELGVDEECEARLRGRVVSMLHLARAEDFLINGEVGLAMMERLVSVRMSSDQTCDDVTPLRSNHRVAELWDAHISRVAVDPELKSNRFIELINVVPMSERRSHDHLYKAMNTFLQEHPETSQEEKALICKHLNCQKLSQETRIKAVQNELMPLRLIVQALFIQQLNTHQAFKECSDSLRYTHSGVLSSLPKSPSKQASTTDEGLVMGTSLGVLLQKEISREDYESTSFRIQTLEQELVSLKRGIKSKSCDQKSQSFRVFVKKRSCMGGLNLCYQRRCVNQLMKAFRRIAMLRRGRSKKKRGLKGGSDGGGNLQWPVLMCE</sequence>
<evidence type="ECO:0000259" key="4">
    <source>
        <dbReference type="PROSITE" id="PS50097"/>
    </source>
</evidence>
<dbReference type="SUPFAM" id="SSF54695">
    <property type="entry name" value="POZ domain"/>
    <property type="match status" value="1"/>
</dbReference>
<dbReference type="Pfam" id="PF03000">
    <property type="entry name" value="NPH3"/>
    <property type="match status" value="1"/>
</dbReference>
<proteinExistence type="inferred from homology"/>
<name>A0AAV9AZX8_ACOGR</name>
<feature type="domain" description="NPH3" evidence="5">
    <location>
        <begin position="221"/>
        <end position="491"/>
    </location>
</feature>
<evidence type="ECO:0000256" key="1">
    <source>
        <dbReference type="ARBA" id="ARBA00004906"/>
    </source>
</evidence>
<reference evidence="6" key="1">
    <citation type="journal article" date="2023" name="Nat. Commun.">
        <title>Diploid and tetraploid genomes of Acorus and the evolution of monocots.</title>
        <authorList>
            <person name="Ma L."/>
            <person name="Liu K.W."/>
            <person name="Li Z."/>
            <person name="Hsiao Y.Y."/>
            <person name="Qi Y."/>
            <person name="Fu T."/>
            <person name="Tang G.D."/>
            <person name="Zhang D."/>
            <person name="Sun W.H."/>
            <person name="Liu D.K."/>
            <person name="Li Y."/>
            <person name="Chen G.Z."/>
            <person name="Liu X.D."/>
            <person name="Liao X.Y."/>
            <person name="Jiang Y.T."/>
            <person name="Yu X."/>
            <person name="Hao Y."/>
            <person name="Huang J."/>
            <person name="Zhao X.W."/>
            <person name="Ke S."/>
            <person name="Chen Y.Y."/>
            <person name="Wu W.L."/>
            <person name="Hsu J.L."/>
            <person name="Lin Y.F."/>
            <person name="Huang M.D."/>
            <person name="Li C.Y."/>
            <person name="Huang L."/>
            <person name="Wang Z.W."/>
            <person name="Zhao X."/>
            <person name="Zhong W.Y."/>
            <person name="Peng D.H."/>
            <person name="Ahmad S."/>
            <person name="Lan S."/>
            <person name="Zhang J.S."/>
            <person name="Tsai W.C."/>
            <person name="Van de Peer Y."/>
            <person name="Liu Z.J."/>
        </authorList>
    </citation>
    <scope>NUCLEOTIDE SEQUENCE</scope>
    <source>
        <strain evidence="6">SCP</strain>
    </source>
</reference>
<dbReference type="EMBL" id="JAUJYN010000006">
    <property type="protein sequence ID" value="KAK1269332.1"/>
    <property type="molecule type" value="Genomic_DNA"/>
</dbReference>
<gene>
    <name evidence="6" type="ORF">QJS04_geneDACA005258</name>
</gene>
<dbReference type="PANTHER" id="PTHR32370">
    <property type="entry name" value="OS12G0117600 PROTEIN"/>
    <property type="match status" value="1"/>
</dbReference>
<protein>
    <submittedName>
        <fullName evidence="6">BTB/POZ domain-containing protein</fullName>
    </submittedName>
</protein>
<dbReference type="InterPro" id="IPR043454">
    <property type="entry name" value="NPH3/RPT2-like"/>
</dbReference>
<reference evidence="6" key="2">
    <citation type="submission" date="2023-06" db="EMBL/GenBank/DDBJ databases">
        <authorList>
            <person name="Ma L."/>
            <person name="Liu K.-W."/>
            <person name="Li Z."/>
            <person name="Hsiao Y.-Y."/>
            <person name="Qi Y."/>
            <person name="Fu T."/>
            <person name="Tang G."/>
            <person name="Zhang D."/>
            <person name="Sun W.-H."/>
            <person name="Liu D.-K."/>
            <person name="Li Y."/>
            <person name="Chen G.-Z."/>
            <person name="Liu X.-D."/>
            <person name="Liao X.-Y."/>
            <person name="Jiang Y.-T."/>
            <person name="Yu X."/>
            <person name="Hao Y."/>
            <person name="Huang J."/>
            <person name="Zhao X.-W."/>
            <person name="Ke S."/>
            <person name="Chen Y.-Y."/>
            <person name="Wu W.-L."/>
            <person name="Hsu J.-L."/>
            <person name="Lin Y.-F."/>
            <person name="Huang M.-D."/>
            <person name="Li C.-Y."/>
            <person name="Huang L."/>
            <person name="Wang Z.-W."/>
            <person name="Zhao X."/>
            <person name="Zhong W.-Y."/>
            <person name="Peng D.-H."/>
            <person name="Ahmad S."/>
            <person name="Lan S."/>
            <person name="Zhang J.-S."/>
            <person name="Tsai W.-C."/>
            <person name="Van De Peer Y."/>
            <person name="Liu Z.-J."/>
        </authorList>
    </citation>
    <scope>NUCLEOTIDE SEQUENCE</scope>
    <source>
        <strain evidence="6">SCP</strain>
        <tissue evidence="6">Leaves</tissue>
    </source>
</reference>
<evidence type="ECO:0000256" key="3">
    <source>
        <dbReference type="PROSITE-ProRule" id="PRU00982"/>
    </source>
</evidence>